<feature type="repeat" description="PPR" evidence="3">
    <location>
        <begin position="120"/>
        <end position="154"/>
    </location>
</feature>
<evidence type="ECO:0000256" key="3">
    <source>
        <dbReference type="PROSITE-ProRule" id="PRU00708"/>
    </source>
</evidence>
<evidence type="ECO:0000313" key="4">
    <source>
        <dbReference type="EMBL" id="VFU62498.1"/>
    </source>
</evidence>
<dbReference type="Pfam" id="PF13041">
    <property type="entry name" value="PPR_2"/>
    <property type="match status" value="2"/>
</dbReference>
<dbReference type="PROSITE" id="PS51375">
    <property type="entry name" value="PPR"/>
    <property type="match status" value="3"/>
</dbReference>
<feature type="repeat" description="PPR" evidence="3">
    <location>
        <begin position="39"/>
        <end position="73"/>
    </location>
</feature>
<evidence type="ECO:0000256" key="1">
    <source>
        <dbReference type="ARBA" id="ARBA00007626"/>
    </source>
</evidence>
<keyword evidence="2" id="KW-0677">Repeat</keyword>
<dbReference type="NCBIfam" id="TIGR00756">
    <property type="entry name" value="PPR"/>
    <property type="match status" value="2"/>
</dbReference>
<dbReference type="PANTHER" id="PTHR47447:SF28">
    <property type="entry name" value="PENTACOTRIPEPTIDE-REPEAT REGION OF PRORP DOMAIN-CONTAINING PROTEIN"/>
    <property type="match status" value="1"/>
</dbReference>
<reference evidence="4" key="1">
    <citation type="submission" date="2019-03" db="EMBL/GenBank/DDBJ databases">
        <authorList>
            <person name="Mank J."/>
            <person name="Almeida P."/>
        </authorList>
    </citation>
    <scope>NUCLEOTIDE SEQUENCE</scope>
    <source>
        <strain evidence="4">78183</strain>
    </source>
</reference>
<dbReference type="InterPro" id="IPR011990">
    <property type="entry name" value="TPR-like_helical_dom_sf"/>
</dbReference>
<feature type="repeat" description="PPR" evidence="3">
    <location>
        <begin position="4"/>
        <end position="38"/>
    </location>
</feature>
<sequence>MEPSKDMYGKVITACYRAGDMRSAETVFGILRKSGSTPDIFTYTTMINVCCRQNRLLEAHNLFQDMNHRGIKPDLVTFTVLLDGHLKRAHSEAFARKSKEVKLAASSIWKEMQNTEIRPDAICYTALIDGHCKVDRLEDAIGLYDEMIYRGVEPDIATCTALLSGCRNRRDVDMCDFENEDGNGHGFERDCDVICNDFIWKRCANEGISTLTLQGQAETAGHAVFGFIIGKRSLCSAAEYLLKIVHGALPLLCFDPNSSVPPAEIAVRVLNYPLHETESSVLCKVMLFYANRVIQSIKPEFWEKNYESRRSLCRKLDVELPAQHSSIPYLLTNVQTNQKSVTPLVSSIISKEGGEDSESSHKFLINTILQRKVIDLKRAHNFGIDSSSDLVQEHMKTTAVDELPLQGTFCPENPATTVSNFAW</sequence>
<dbReference type="PANTHER" id="PTHR47447">
    <property type="entry name" value="OS03G0856100 PROTEIN"/>
    <property type="match status" value="1"/>
</dbReference>
<name>A0A6N2NA09_SALVM</name>
<organism evidence="4">
    <name type="scientific">Salix viminalis</name>
    <name type="common">Common osier</name>
    <name type="synonym">Basket willow</name>
    <dbReference type="NCBI Taxonomy" id="40686"/>
    <lineage>
        <taxon>Eukaryota</taxon>
        <taxon>Viridiplantae</taxon>
        <taxon>Streptophyta</taxon>
        <taxon>Embryophyta</taxon>
        <taxon>Tracheophyta</taxon>
        <taxon>Spermatophyta</taxon>
        <taxon>Magnoliopsida</taxon>
        <taxon>eudicotyledons</taxon>
        <taxon>Gunneridae</taxon>
        <taxon>Pentapetalae</taxon>
        <taxon>rosids</taxon>
        <taxon>fabids</taxon>
        <taxon>Malpighiales</taxon>
        <taxon>Salicaceae</taxon>
        <taxon>Saliceae</taxon>
        <taxon>Salix</taxon>
    </lineage>
</organism>
<comment type="similarity">
    <text evidence="1">Belongs to the PPR family. P subfamily.</text>
</comment>
<dbReference type="AlphaFoldDB" id="A0A6N2NA09"/>
<dbReference type="Pfam" id="PF01535">
    <property type="entry name" value="PPR"/>
    <property type="match status" value="1"/>
</dbReference>
<dbReference type="Gene3D" id="1.25.40.10">
    <property type="entry name" value="Tetratricopeptide repeat domain"/>
    <property type="match status" value="2"/>
</dbReference>
<accession>A0A6N2NA09</accession>
<gene>
    <name evidence="4" type="ORF">SVIM_LOCUS472658</name>
</gene>
<evidence type="ECO:0000256" key="2">
    <source>
        <dbReference type="ARBA" id="ARBA00022737"/>
    </source>
</evidence>
<proteinExistence type="inferred from homology"/>
<evidence type="ECO:0008006" key="5">
    <source>
        <dbReference type="Google" id="ProtNLM"/>
    </source>
</evidence>
<protein>
    <recommendedName>
        <fullName evidence="5">Pentatricopeptide repeat-containing protein</fullName>
    </recommendedName>
</protein>
<dbReference type="EMBL" id="CAADRP010002152">
    <property type="protein sequence ID" value="VFU62498.1"/>
    <property type="molecule type" value="Genomic_DNA"/>
</dbReference>
<dbReference type="InterPro" id="IPR002885">
    <property type="entry name" value="PPR_rpt"/>
</dbReference>